<evidence type="ECO:0000313" key="16">
    <source>
        <dbReference type="EMBL" id="PPI88353.1"/>
    </source>
</evidence>
<dbReference type="GO" id="GO:0051205">
    <property type="term" value="P:protein insertion into membrane"/>
    <property type="evidence" value="ECO:0007669"/>
    <property type="project" value="TreeGrafter"/>
</dbReference>
<dbReference type="RefSeq" id="WP_136132753.1">
    <property type="nucleotide sequence ID" value="NZ_PDKR01000006.1"/>
</dbReference>
<dbReference type="Pfam" id="PF02096">
    <property type="entry name" value="60KD_IMP"/>
    <property type="match status" value="1"/>
</dbReference>
<evidence type="ECO:0000256" key="12">
    <source>
        <dbReference type="ARBA" id="ARBA00033342"/>
    </source>
</evidence>
<comment type="caution">
    <text evidence="16">The sequence shown here is derived from an EMBL/GenBank/DDBJ whole genome shotgun (WGS) entry which is preliminary data.</text>
</comment>
<comment type="subunit">
    <text evidence="13">Interacts with the Sec translocase complex via SecD. Specifically interacts with transmembrane segments of nascent integral membrane proteins during membrane integration.</text>
</comment>
<dbReference type="GO" id="GO:0015031">
    <property type="term" value="P:protein transport"/>
    <property type="evidence" value="ECO:0007669"/>
    <property type="project" value="UniProtKB-KW"/>
</dbReference>
<comment type="similarity">
    <text evidence="2 13">Belongs to the OXA1/ALB3/YidC family. Type 1 subfamily.</text>
</comment>
<evidence type="ECO:0000259" key="14">
    <source>
        <dbReference type="Pfam" id="PF02096"/>
    </source>
</evidence>
<dbReference type="InterPro" id="IPR019998">
    <property type="entry name" value="Membr_insert_YidC"/>
</dbReference>
<keyword evidence="9 13" id="KW-0472">Membrane</keyword>
<feature type="transmembrane region" description="Helical" evidence="13">
    <location>
        <begin position="418"/>
        <end position="441"/>
    </location>
</feature>
<reference evidence="16 17" key="1">
    <citation type="journal article" date="2018" name="Genome Biol. Evol.">
        <title>Cladogenesis and Genomic Streamlining in Extracellular Endosymbionts of Tropical Stink Bugs.</title>
        <authorList>
            <person name="Otero-Bravo A."/>
            <person name="Goffredi S."/>
            <person name="Sabree Z.L."/>
        </authorList>
    </citation>
    <scope>NUCLEOTIDE SEQUENCE [LARGE SCALE GENOMIC DNA]</scope>
    <source>
        <strain evidence="16 17">SoEO</strain>
    </source>
</reference>
<feature type="transmembrane region" description="Helical" evidence="13">
    <location>
        <begin position="495"/>
        <end position="520"/>
    </location>
</feature>
<dbReference type="InterPro" id="IPR001708">
    <property type="entry name" value="YidC/ALB3/OXA1/COX18"/>
</dbReference>
<dbReference type="HAMAP" id="MF_01810">
    <property type="entry name" value="YidC_type1"/>
    <property type="match status" value="1"/>
</dbReference>
<dbReference type="Proteomes" id="UP000295937">
    <property type="component" value="Unassembled WGS sequence"/>
</dbReference>
<evidence type="ECO:0000256" key="11">
    <source>
        <dbReference type="ARBA" id="ARBA00033245"/>
    </source>
</evidence>
<dbReference type="CDD" id="cd19961">
    <property type="entry name" value="EcYidC-like_peri"/>
    <property type="match status" value="1"/>
</dbReference>
<feature type="transmembrane region" description="Helical" evidence="13">
    <location>
        <begin position="7"/>
        <end position="23"/>
    </location>
</feature>
<evidence type="ECO:0000256" key="6">
    <source>
        <dbReference type="ARBA" id="ARBA00022692"/>
    </source>
</evidence>
<dbReference type="NCBIfam" id="TIGR03592">
    <property type="entry name" value="yidC_oxa1_cterm"/>
    <property type="match status" value="1"/>
</dbReference>
<feature type="domain" description="Membrane insertase YidC N-terminal" evidence="15">
    <location>
        <begin position="63"/>
        <end position="344"/>
    </location>
</feature>
<dbReference type="InterPro" id="IPR038221">
    <property type="entry name" value="YidC_periplasmic_sf"/>
</dbReference>
<evidence type="ECO:0000256" key="9">
    <source>
        <dbReference type="ARBA" id="ARBA00023136"/>
    </source>
</evidence>
<evidence type="ECO:0000256" key="8">
    <source>
        <dbReference type="ARBA" id="ARBA00022989"/>
    </source>
</evidence>
<evidence type="ECO:0000259" key="15">
    <source>
        <dbReference type="Pfam" id="PF14849"/>
    </source>
</evidence>
<dbReference type="NCBIfam" id="NF002351">
    <property type="entry name" value="PRK01318.1-1"/>
    <property type="match status" value="1"/>
</dbReference>
<dbReference type="EMBL" id="PDKR01000006">
    <property type="protein sequence ID" value="PPI88353.1"/>
    <property type="molecule type" value="Genomic_DNA"/>
</dbReference>
<keyword evidence="5 13" id="KW-1003">Cell membrane</keyword>
<keyword evidence="4 13" id="KW-0813">Transport</keyword>
<dbReference type="Gene3D" id="2.70.98.90">
    <property type="match status" value="1"/>
</dbReference>
<comment type="function">
    <text evidence="13">Required for the insertion and/or proper folding and/or complex formation of integral membrane proteins into the membrane. Involved in integration of membrane proteins that insert both dependently and independently of the Sec translocase complex, as well as at least some lipoproteins. Aids folding of multispanning membrane proteins.</text>
</comment>
<dbReference type="NCBIfam" id="NF002352">
    <property type="entry name" value="PRK01318.1-3"/>
    <property type="match status" value="1"/>
</dbReference>
<keyword evidence="10 13" id="KW-0143">Chaperone</keyword>
<proteinExistence type="inferred from homology"/>
<keyword evidence="8 13" id="KW-1133">Transmembrane helix</keyword>
<keyword evidence="7 13" id="KW-0653">Protein transport</keyword>
<sequence>MDSQRNLFLIVFLLLFIVIWQIWQTDHNMQLFESQKLKNDNTENLSNRSPNTNIVIKNKNQDIFVKTDLFALNINTNGGDIYQSELLNFPEKLDSNKHLKLLKTNPLFLYQVQTGLIGPDGTDNLDKNVRPIFVAKKNHFEMLKGQNELQVPMVFVSKKGIIYTKTFIFKRGEYIVNVRYKINNVTRKFIKLSMFSQLQQTAKSIKDNNLSNNFTLHTYRGAAYSTDNIKYHKYKFNNILEDKNLSMETKRGWVAMIQQYFATAWIVNNKDISTIYTNSIDNNIAVIGYQSSPMIIPAGTEKCISSTLWMGPELQDEMAVLAPNLNLTVDYGWLWFISRPLFKLLKFIHSSVNNWGFSIIIITFIVRGIMYPLTKAQYLSMAKMRKLQPKIKKIQENLKDDKQKMSQEMMALYKEEKVNPLGGCLPLLIQMPIFLALYYMLSNSVELRHAPFIFWIRDLSSQDPYYILPILMGITMFFIQKMSPVNVTDPIQQKFMIYMPMIFSMFFLWFPSGLVIYYIISNLVTIMQQQVIFRSLKEYGF</sequence>
<dbReference type="OrthoDB" id="9780552at2"/>
<dbReference type="Pfam" id="PF14849">
    <property type="entry name" value="YidC_periplas"/>
    <property type="match status" value="1"/>
</dbReference>
<dbReference type="InterPro" id="IPR028053">
    <property type="entry name" value="Membr_insert_YidC_N"/>
</dbReference>
<comment type="subcellular location">
    <subcellularLocation>
        <location evidence="1">Cell inner membrane</location>
        <topology evidence="1">Multi-pass membrane protein</topology>
    </subcellularLocation>
    <subcellularLocation>
        <location evidence="13">Cell membrane</location>
        <topology evidence="13">Multi-pass membrane protein</topology>
    </subcellularLocation>
</comment>
<accession>A0A2P5T1C0</accession>
<evidence type="ECO:0000256" key="1">
    <source>
        <dbReference type="ARBA" id="ARBA00004429"/>
    </source>
</evidence>
<dbReference type="NCBIfam" id="TIGR03593">
    <property type="entry name" value="yidC_nterm"/>
    <property type="match status" value="1"/>
</dbReference>
<dbReference type="GO" id="GO:0032977">
    <property type="term" value="F:membrane insertase activity"/>
    <property type="evidence" value="ECO:0007669"/>
    <property type="project" value="InterPro"/>
</dbReference>
<evidence type="ECO:0000256" key="7">
    <source>
        <dbReference type="ARBA" id="ARBA00022927"/>
    </source>
</evidence>
<feature type="domain" description="Membrane insertase YidC/Oxa/ALB C-terminal" evidence="14">
    <location>
        <begin position="355"/>
        <end position="532"/>
    </location>
</feature>
<dbReference type="GO" id="GO:0005886">
    <property type="term" value="C:plasma membrane"/>
    <property type="evidence" value="ECO:0007669"/>
    <property type="project" value="UniProtKB-SubCell"/>
</dbReference>
<evidence type="ECO:0000256" key="5">
    <source>
        <dbReference type="ARBA" id="ARBA00022475"/>
    </source>
</evidence>
<evidence type="ECO:0000256" key="2">
    <source>
        <dbReference type="ARBA" id="ARBA00010527"/>
    </source>
</evidence>
<dbReference type="InterPro" id="IPR047196">
    <property type="entry name" value="YidC_ALB_C"/>
</dbReference>
<name>A0A2P5T1C0_9GAMM</name>
<gene>
    <name evidence="13" type="primary">yidC</name>
    <name evidence="16" type="ORF">CRV09_03385</name>
</gene>
<evidence type="ECO:0000256" key="10">
    <source>
        <dbReference type="ARBA" id="ARBA00023186"/>
    </source>
</evidence>
<dbReference type="CDD" id="cd20070">
    <property type="entry name" value="5TM_YidC_Alb3"/>
    <property type="match status" value="1"/>
</dbReference>
<evidence type="ECO:0000256" key="3">
    <source>
        <dbReference type="ARBA" id="ARBA00015325"/>
    </source>
</evidence>
<dbReference type="PANTHER" id="PTHR12428">
    <property type="entry name" value="OXA1"/>
    <property type="match status" value="1"/>
</dbReference>
<organism evidence="16 17">
    <name type="scientific">Candidatus Pantoea edessiphila</name>
    <dbReference type="NCBI Taxonomy" id="2044610"/>
    <lineage>
        <taxon>Bacteria</taxon>
        <taxon>Pseudomonadati</taxon>
        <taxon>Pseudomonadota</taxon>
        <taxon>Gammaproteobacteria</taxon>
        <taxon>Enterobacterales</taxon>
        <taxon>Erwiniaceae</taxon>
        <taxon>Pantoea</taxon>
    </lineage>
</organism>
<evidence type="ECO:0000256" key="13">
    <source>
        <dbReference type="HAMAP-Rule" id="MF_01810"/>
    </source>
</evidence>
<evidence type="ECO:0000313" key="17">
    <source>
        <dbReference type="Proteomes" id="UP000295937"/>
    </source>
</evidence>
<keyword evidence="6 13" id="KW-0812">Transmembrane</keyword>
<protein>
    <recommendedName>
        <fullName evidence="3 13">Membrane protein insertase YidC</fullName>
    </recommendedName>
    <alternativeName>
        <fullName evidence="12 13">Foldase YidC</fullName>
    </alternativeName>
    <alternativeName>
        <fullName evidence="11 13">Membrane integrase YidC</fullName>
    </alternativeName>
    <alternativeName>
        <fullName evidence="13">Membrane protein YidC</fullName>
    </alternativeName>
</protein>
<evidence type="ECO:0000256" key="4">
    <source>
        <dbReference type="ARBA" id="ARBA00022448"/>
    </source>
</evidence>
<feature type="transmembrane region" description="Helical" evidence="13">
    <location>
        <begin position="355"/>
        <end position="374"/>
    </location>
</feature>
<dbReference type="PRINTS" id="PR01900">
    <property type="entry name" value="YIDCPROTEIN"/>
</dbReference>
<dbReference type="InterPro" id="IPR028055">
    <property type="entry name" value="YidC/Oxa/ALB_C"/>
</dbReference>
<dbReference type="AlphaFoldDB" id="A0A2P5T1C0"/>
<dbReference type="PANTHER" id="PTHR12428:SF65">
    <property type="entry name" value="CYTOCHROME C OXIDASE ASSEMBLY PROTEIN COX18, MITOCHONDRIAL"/>
    <property type="match status" value="1"/>
</dbReference>
<dbReference type="PRINTS" id="PR00701">
    <property type="entry name" value="60KDINNERMP"/>
</dbReference>